<proteinExistence type="predicted"/>
<reference evidence="1" key="1">
    <citation type="journal article" date="2011" name="PLoS Genet.">
        <title>Parallel evolution of a type IV secretion system in radiating lineages of the host-restricted bacterial pathogen Bartonella.</title>
        <authorList>
            <person name="Engel P."/>
            <person name="Salzburger W."/>
            <person name="Liesch M."/>
            <person name="Chang C.C."/>
            <person name="Maruyama S."/>
            <person name="Lanz C."/>
            <person name="Calteau A."/>
            <person name="Lajus A."/>
            <person name="Medigue C."/>
            <person name="Schuster S.C."/>
            <person name="Dehio C."/>
        </authorList>
    </citation>
    <scope>NUCLEOTIDE SEQUENCE</scope>
    <source>
        <strain evidence="1">ATCC BAA-1498</strain>
    </source>
</reference>
<dbReference type="EMBL" id="FN645459">
    <property type="protein sequence ID" value="CBI77916.1"/>
    <property type="molecule type" value="Genomic_DNA"/>
</dbReference>
<sequence>MFRGDVLKECQQLHDVIYRDYDTGVDIFPWGTMNC</sequence>
<organism evidence="1">
    <name type="scientific">Bartonella rochalimae ATCC BAA-1498</name>
    <dbReference type="NCBI Taxonomy" id="685782"/>
    <lineage>
        <taxon>Bacteria</taxon>
        <taxon>Pseudomonadati</taxon>
        <taxon>Pseudomonadota</taxon>
        <taxon>Alphaproteobacteria</taxon>
        <taxon>Hyphomicrobiales</taxon>
        <taxon>Bartonellaceae</taxon>
        <taxon>Bartonella</taxon>
    </lineage>
</organism>
<accession>E6YM14</accession>
<gene>
    <name evidence="1" type="ORF">BARRO_50265</name>
</gene>
<protein>
    <submittedName>
        <fullName evidence="1">Uncharacterized protein</fullName>
    </submittedName>
</protein>
<name>E6YM14_9HYPH</name>
<dbReference type="AlphaFoldDB" id="E6YM14"/>
<evidence type="ECO:0000313" key="1">
    <source>
        <dbReference type="EMBL" id="CBI77916.1"/>
    </source>
</evidence>